<dbReference type="CDD" id="cd18793">
    <property type="entry name" value="SF2_C_SNF"/>
    <property type="match status" value="1"/>
</dbReference>
<feature type="compositionally biased region" description="Low complexity" evidence="2">
    <location>
        <begin position="122"/>
        <end position="137"/>
    </location>
</feature>
<name>E1Z7W1_CHLVA</name>
<keyword evidence="5" id="KW-1185">Reference proteome</keyword>
<dbReference type="InterPro" id="IPR027417">
    <property type="entry name" value="P-loop_NTPase"/>
</dbReference>
<dbReference type="GeneID" id="17357366"/>
<feature type="compositionally biased region" description="Low complexity" evidence="2">
    <location>
        <begin position="105"/>
        <end position="115"/>
    </location>
</feature>
<feature type="compositionally biased region" description="Basic and acidic residues" evidence="2">
    <location>
        <begin position="84"/>
        <end position="99"/>
    </location>
</feature>
<accession>E1Z7W1</accession>
<evidence type="ECO:0000313" key="4">
    <source>
        <dbReference type="EMBL" id="EFN57988.1"/>
    </source>
</evidence>
<feature type="compositionally biased region" description="Basic and acidic residues" evidence="2">
    <location>
        <begin position="346"/>
        <end position="363"/>
    </location>
</feature>
<keyword evidence="1" id="KW-0378">Hydrolase</keyword>
<dbReference type="EMBL" id="GL433838">
    <property type="protein sequence ID" value="EFN57988.1"/>
    <property type="molecule type" value="Genomic_DNA"/>
</dbReference>
<dbReference type="RefSeq" id="XP_005850090.1">
    <property type="nucleotide sequence ID" value="XM_005850028.1"/>
</dbReference>
<evidence type="ECO:0000259" key="3">
    <source>
        <dbReference type="SMART" id="SM00490"/>
    </source>
</evidence>
<gene>
    <name evidence="4" type="ORF">CHLNCDRAFT_142147</name>
</gene>
<dbReference type="GO" id="GO:0006974">
    <property type="term" value="P:DNA damage response"/>
    <property type="evidence" value="ECO:0007669"/>
    <property type="project" value="TreeGrafter"/>
</dbReference>
<proteinExistence type="predicted"/>
<organism evidence="5">
    <name type="scientific">Chlorella variabilis</name>
    <name type="common">Green alga</name>
    <dbReference type="NCBI Taxonomy" id="554065"/>
    <lineage>
        <taxon>Eukaryota</taxon>
        <taxon>Viridiplantae</taxon>
        <taxon>Chlorophyta</taxon>
        <taxon>core chlorophytes</taxon>
        <taxon>Trebouxiophyceae</taxon>
        <taxon>Chlorellales</taxon>
        <taxon>Chlorellaceae</taxon>
        <taxon>Chlorella clade</taxon>
        <taxon>Chlorella</taxon>
    </lineage>
</organism>
<evidence type="ECO:0000313" key="5">
    <source>
        <dbReference type="Proteomes" id="UP000008141"/>
    </source>
</evidence>
<dbReference type="AlphaFoldDB" id="E1Z7W1"/>
<feature type="domain" description="Helicase C-terminal" evidence="3">
    <location>
        <begin position="758"/>
        <end position="869"/>
    </location>
</feature>
<feature type="compositionally biased region" description="Acidic residues" evidence="2">
    <location>
        <begin position="71"/>
        <end position="83"/>
    </location>
</feature>
<feature type="region of interest" description="Disordered" evidence="2">
    <location>
        <begin position="52"/>
        <end position="389"/>
    </location>
</feature>
<dbReference type="STRING" id="554065.E1Z7W1"/>
<feature type="compositionally biased region" description="Acidic residues" evidence="2">
    <location>
        <begin position="189"/>
        <end position="204"/>
    </location>
</feature>
<reference evidence="4 5" key="1">
    <citation type="journal article" date="2010" name="Plant Cell">
        <title>The Chlorella variabilis NC64A genome reveals adaptation to photosymbiosis, coevolution with viruses, and cryptic sex.</title>
        <authorList>
            <person name="Blanc G."/>
            <person name="Duncan G."/>
            <person name="Agarkova I."/>
            <person name="Borodovsky M."/>
            <person name="Gurnon J."/>
            <person name="Kuo A."/>
            <person name="Lindquist E."/>
            <person name="Lucas S."/>
            <person name="Pangilinan J."/>
            <person name="Polle J."/>
            <person name="Salamov A."/>
            <person name="Terry A."/>
            <person name="Yamada T."/>
            <person name="Dunigan D.D."/>
            <person name="Grigoriev I.V."/>
            <person name="Claverie J.M."/>
            <person name="Van Etten J.L."/>
        </authorList>
    </citation>
    <scope>NUCLEOTIDE SEQUENCE [LARGE SCALE GENOMIC DNA]</scope>
    <source>
        <strain evidence="4 5">NC64A</strain>
    </source>
</reference>
<dbReference type="GO" id="GO:0016787">
    <property type="term" value="F:hydrolase activity"/>
    <property type="evidence" value="ECO:0007669"/>
    <property type="project" value="UniProtKB-KW"/>
</dbReference>
<dbReference type="SUPFAM" id="SSF52540">
    <property type="entry name" value="P-loop containing nucleoside triphosphate hydrolases"/>
    <property type="match status" value="1"/>
</dbReference>
<dbReference type="InterPro" id="IPR001650">
    <property type="entry name" value="Helicase_C-like"/>
</dbReference>
<dbReference type="Proteomes" id="UP000008141">
    <property type="component" value="Unassembled WGS sequence"/>
</dbReference>
<dbReference type="OrthoDB" id="568332at2759"/>
<dbReference type="InParanoid" id="E1Z7W1"/>
<dbReference type="PANTHER" id="PTHR45865:SF1">
    <property type="entry name" value="E3 UBIQUITIN-PROTEIN LIGASE SHPRH"/>
    <property type="match status" value="1"/>
</dbReference>
<sequence>MAISQGLNQTWEANNELVDGGTLLDADIELLTDIGVSRTVARKIVQRVQQLAGPATQELAPTTQQHHQAGDEEEDEQMEEDQGEQERQQQARGPREPPRRPPATQPTQLTATQGTRHPPEAPEGSRAARAAAAARPSRATRRASEAPEASQATQGTRATRAASRGTFRTARTDLATQATQSPLIKPDPEQAEEEALAWEEEQQEEQQQQQRRTRRRLSARQQKQEPLEDGREEEMEEAQQEEGMETEAEEESETQDESGGAAPRRRGRHVLKEDPEQLDGGGGAAGVAVQEHSLPLTGRRSARTAGRQQDEQQQEQQQEEAGPSGSGRPRTRRQQQQQEEAQLRATQRELRGRTMQERQRRQEEEQESEEEEEAGGIQQQADAEDEEDWGELAVEDLGPEARSGQYAKDWERRAKWGMLEIFTSMPVQKLRELVEGQEEWSELAANIMRVRRKVEGESTWVELEKAKSIAPRLVNFIMTGDPDGKANDSGPLHQRAIKELLKDYCDDAVRAYVEDVLKPRYQNVPRSQDPHKLMWKLWHYPRGPANDVLETLLGSRELEYEAILGADLEPNAATGNTAWPKVWQAIEAGKLTLVNQEEVLLWLIHVNDLSTHPRVRVSARLTRQPGNRKLRVSIYQIFSTSTLSSSLISGTWQRKNADTEEDELVAVDLRFLLSMLDGFDGSPFMEQMDRLTQEYEATENEVTARGVEGELSVDAPMNLKQFDKVMACVEDVDRGEPAEFREECSDAFLLTLRPYQRRSLAHMLREERALGGSSRNLWVKLNLPEHPDVQCYVSPILHQIRSSTSRIEAEQWVNANGGAGWIALEVFLLTYRAGGAGITLTAGTHIILCEPTLNPSFEKQAIGRSHRMGQTKPLTVTRMLMLGTIEEKVAEFVERQKSEVEGDPQQQLESTMMETNQAANDETNKLTIEELRDFIYKIPDEEDE</sequence>
<dbReference type="GO" id="GO:0005634">
    <property type="term" value="C:nucleus"/>
    <property type="evidence" value="ECO:0007669"/>
    <property type="project" value="TreeGrafter"/>
</dbReference>
<dbReference type="GO" id="GO:0061630">
    <property type="term" value="F:ubiquitin protein ligase activity"/>
    <property type="evidence" value="ECO:0007669"/>
    <property type="project" value="TreeGrafter"/>
</dbReference>
<feature type="compositionally biased region" description="Acidic residues" evidence="2">
    <location>
        <begin position="230"/>
        <end position="256"/>
    </location>
</feature>
<dbReference type="PANTHER" id="PTHR45865">
    <property type="entry name" value="E3 UBIQUITIN-PROTEIN LIGASE SHPRH FAMILY MEMBER"/>
    <property type="match status" value="1"/>
</dbReference>
<dbReference type="InterPro" id="IPR052583">
    <property type="entry name" value="ATP-helicase/E3_Ub-Ligase"/>
</dbReference>
<feature type="compositionally biased region" description="Low complexity" evidence="2">
    <location>
        <begin position="146"/>
        <end position="169"/>
    </location>
</feature>
<feature type="compositionally biased region" description="Acidic residues" evidence="2">
    <location>
        <begin position="364"/>
        <end position="374"/>
    </location>
</feature>
<evidence type="ECO:0000256" key="2">
    <source>
        <dbReference type="SAM" id="MobiDB-lite"/>
    </source>
</evidence>
<dbReference type="KEGG" id="cvr:CHLNCDRAFT_142147"/>
<dbReference type="InterPro" id="IPR049730">
    <property type="entry name" value="SNF2/RAD54-like_C"/>
</dbReference>
<dbReference type="Pfam" id="PF00271">
    <property type="entry name" value="Helicase_C"/>
    <property type="match status" value="1"/>
</dbReference>
<evidence type="ECO:0000256" key="1">
    <source>
        <dbReference type="ARBA" id="ARBA00022801"/>
    </source>
</evidence>
<dbReference type="eggNOG" id="KOG1001">
    <property type="taxonomic scope" value="Eukaryota"/>
</dbReference>
<protein>
    <recommendedName>
        <fullName evidence="3">Helicase C-terminal domain-containing protein</fullName>
    </recommendedName>
</protein>
<feature type="compositionally biased region" description="Low complexity" evidence="2">
    <location>
        <begin position="334"/>
        <end position="345"/>
    </location>
</feature>
<dbReference type="SMART" id="SM00490">
    <property type="entry name" value="HELICc"/>
    <property type="match status" value="1"/>
</dbReference>
<dbReference type="Gene3D" id="3.40.50.300">
    <property type="entry name" value="P-loop containing nucleotide triphosphate hydrolases"/>
    <property type="match status" value="1"/>
</dbReference>
<dbReference type="GO" id="GO:0000209">
    <property type="term" value="P:protein polyubiquitination"/>
    <property type="evidence" value="ECO:0007669"/>
    <property type="project" value="TreeGrafter"/>
</dbReference>